<reference evidence="2" key="1">
    <citation type="submission" date="2023-10" db="EMBL/GenBank/DDBJ databases">
        <authorList>
            <person name="Chen Y."/>
            <person name="Shah S."/>
            <person name="Dougan E. K."/>
            <person name="Thang M."/>
            <person name="Chan C."/>
        </authorList>
    </citation>
    <scope>NUCLEOTIDE SEQUENCE [LARGE SCALE GENOMIC DNA]</scope>
</reference>
<keyword evidence="3" id="KW-1185">Reference proteome</keyword>
<accession>A0ABN9W1B9</accession>
<proteinExistence type="predicted"/>
<evidence type="ECO:0000256" key="1">
    <source>
        <dbReference type="SAM" id="MobiDB-lite"/>
    </source>
</evidence>
<name>A0ABN9W1B9_9DINO</name>
<feature type="region of interest" description="Disordered" evidence="1">
    <location>
        <begin position="101"/>
        <end position="123"/>
    </location>
</feature>
<evidence type="ECO:0008006" key="4">
    <source>
        <dbReference type="Google" id="ProtNLM"/>
    </source>
</evidence>
<organism evidence="2 3">
    <name type="scientific">Prorocentrum cordatum</name>
    <dbReference type="NCBI Taxonomy" id="2364126"/>
    <lineage>
        <taxon>Eukaryota</taxon>
        <taxon>Sar</taxon>
        <taxon>Alveolata</taxon>
        <taxon>Dinophyceae</taxon>
        <taxon>Prorocentrales</taxon>
        <taxon>Prorocentraceae</taxon>
        <taxon>Prorocentrum</taxon>
    </lineage>
</organism>
<feature type="compositionally biased region" description="Polar residues" evidence="1">
    <location>
        <begin position="105"/>
        <end position="123"/>
    </location>
</feature>
<sequence length="123" mass="13125">MCTARGSVNVHLSASIGSTIVVIIRMHFESKLSATRDRVVVHLSATSGNIIMLSVNLVGRIALRGQGGLEHEGEPRVEAADEGPVLEWRLTPCDPMPLAEKWTESSESIASNTRTGAASSRGM</sequence>
<protein>
    <recommendedName>
        <fullName evidence="4">Coatomer subunit delta</fullName>
    </recommendedName>
</protein>
<dbReference type="EMBL" id="CAUYUJ010017915">
    <property type="protein sequence ID" value="CAK0879064.1"/>
    <property type="molecule type" value="Genomic_DNA"/>
</dbReference>
<dbReference type="Proteomes" id="UP001189429">
    <property type="component" value="Unassembled WGS sequence"/>
</dbReference>
<evidence type="ECO:0000313" key="2">
    <source>
        <dbReference type="EMBL" id="CAK0879064.1"/>
    </source>
</evidence>
<gene>
    <name evidence="2" type="ORF">PCOR1329_LOCUS62598</name>
</gene>
<evidence type="ECO:0000313" key="3">
    <source>
        <dbReference type="Proteomes" id="UP001189429"/>
    </source>
</evidence>
<comment type="caution">
    <text evidence="2">The sequence shown here is derived from an EMBL/GenBank/DDBJ whole genome shotgun (WGS) entry which is preliminary data.</text>
</comment>